<feature type="binding site" evidence="10">
    <location>
        <position position="58"/>
    </location>
    <ligand>
        <name>substrate</name>
    </ligand>
</feature>
<dbReference type="Proteomes" id="UP001461163">
    <property type="component" value="Unassembled WGS sequence"/>
</dbReference>
<dbReference type="InterPro" id="IPR050226">
    <property type="entry name" value="NagZ_Beta-hexosaminidase"/>
</dbReference>
<evidence type="ECO:0000256" key="3">
    <source>
        <dbReference type="ARBA" id="ARBA00022618"/>
    </source>
</evidence>
<comment type="caution">
    <text evidence="12">The sequence shown here is derived from an EMBL/GenBank/DDBJ whole genome shotgun (WGS) entry which is preliminary data.</text>
</comment>
<dbReference type="InterPro" id="IPR017853">
    <property type="entry name" value="GH"/>
</dbReference>
<evidence type="ECO:0000256" key="2">
    <source>
        <dbReference type="ARBA" id="ARBA00022490"/>
    </source>
</evidence>
<feature type="binding site" evidence="10">
    <location>
        <begin position="161"/>
        <end position="162"/>
    </location>
    <ligand>
        <name>substrate</name>
    </ligand>
</feature>
<evidence type="ECO:0000313" key="12">
    <source>
        <dbReference type="EMBL" id="MEM5495971.1"/>
    </source>
</evidence>
<dbReference type="NCBIfam" id="NF003740">
    <property type="entry name" value="PRK05337.1"/>
    <property type="match status" value="1"/>
</dbReference>
<feature type="binding site" evidence="10">
    <location>
        <position position="131"/>
    </location>
    <ligand>
        <name>substrate</name>
    </ligand>
</feature>
<dbReference type="InterPro" id="IPR001764">
    <property type="entry name" value="Glyco_hydro_3_N"/>
</dbReference>
<dbReference type="GO" id="GO:0004563">
    <property type="term" value="F:beta-N-acetylhexosaminidase activity"/>
    <property type="evidence" value="ECO:0007669"/>
    <property type="project" value="UniProtKB-EC"/>
</dbReference>
<gene>
    <name evidence="10 12" type="primary">nagZ</name>
    <name evidence="12" type="ORF">WNY77_01040</name>
</gene>
<dbReference type="Pfam" id="PF00933">
    <property type="entry name" value="Glyco_hydro_3"/>
    <property type="match status" value="1"/>
</dbReference>
<keyword evidence="4 10" id="KW-0378">Hydrolase</keyword>
<dbReference type="SUPFAM" id="SSF51445">
    <property type="entry name" value="(Trans)glycosidases"/>
    <property type="match status" value="1"/>
</dbReference>
<evidence type="ECO:0000256" key="4">
    <source>
        <dbReference type="ARBA" id="ARBA00022801"/>
    </source>
</evidence>
<comment type="subcellular location">
    <subcellularLocation>
        <location evidence="10">Cytoplasm</location>
    </subcellularLocation>
</comment>
<evidence type="ECO:0000259" key="11">
    <source>
        <dbReference type="Pfam" id="PF00933"/>
    </source>
</evidence>
<organism evidence="12 13">
    <name type="scientific">Paraglaciecola mesophila</name>
    <dbReference type="NCBI Taxonomy" id="197222"/>
    <lineage>
        <taxon>Bacteria</taxon>
        <taxon>Pseudomonadati</taxon>
        <taxon>Pseudomonadota</taxon>
        <taxon>Gammaproteobacteria</taxon>
        <taxon>Alteromonadales</taxon>
        <taxon>Alteromonadaceae</taxon>
        <taxon>Paraglaciecola</taxon>
    </lineage>
</organism>
<evidence type="ECO:0000313" key="13">
    <source>
        <dbReference type="Proteomes" id="UP001461163"/>
    </source>
</evidence>
<feature type="active site" description="Nucleophile" evidence="10">
    <location>
        <position position="246"/>
    </location>
</feature>
<accession>A0ABU9SQ13</accession>
<comment type="pathway">
    <text evidence="10">Cell wall biogenesis; peptidoglycan recycling.</text>
</comment>
<feature type="active site" description="Proton donor/acceptor" evidence="10">
    <location>
        <position position="174"/>
    </location>
</feature>
<evidence type="ECO:0000256" key="5">
    <source>
        <dbReference type="ARBA" id="ARBA00022960"/>
    </source>
</evidence>
<comment type="function">
    <text evidence="10">Plays a role in peptidoglycan recycling by cleaving the terminal beta-1,4-linked N-acetylglucosamine (GlcNAc) from peptide-linked peptidoglycan fragments, giving rise to free GlcNAc, anhydro-N-acetylmuramic acid and anhydro-N-acetylmuramic acid-linked peptides.</text>
</comment>
<comment type="catalytic activity">
    <reaction evidence="1 10">
        <text>Hydrolysis of terminal non-reducing N-acetyl-D-hexosamine residues in N-acetyl-beta-D-hexosaminides.</text>
        <dbReference type="EC" id="3.2.1.52"/>
    </reaction>
</comment>
<keyword evidence="8 10" id="KW-0131">Cell cycle</keyword>
<evidence type="ECO:0000256" key="1">
    <source>
        <dbReference type="ARBA" id="ARBA00001231"/>
    </source>
</evidence>
<keyword evidence="9 10" id="KW-0961">Cell wall biogenesis/degradation</keyword>
<dbReference type="EMBL" id="JBBMQS010000001">
    <property type="protein sequence ID" value="MEM5495971.1"/>
    <property type="molecule type" value="Genomic_DNA"/>
</dbReference>
<protein>
    <recommendedName>
        <fullName evidence="10">Beta-hexosaminidase</fullName>
        <ecNumber evidence="10">3.2.1.52</ecNumber>
    </recommendedName>
    <alternativeName>
        <fullName evidence="10">Beta-N-acetylhexosaminidase</fullName>
    </alternativeName>
    <alternativeName>
        <fullName evidence="10">N-acetyl-beta-glucosaminidase</fullName>
    </alternativeName>
</protein>
<reference evidence="12 13" key="1">
    <citation type="submission" date="2024-03" db="EMBL/GenBank/DDBJ databases">
        <title>Community enrichment and isolation of bacterial strains for fucoidan degradation.</title>
        <authorList>
            <person name="Sichert A."/>
        </authorList>
    </citation>
    <scope>NUCLEOTIDE SEQUENCE [LARGE SCALE GENOMIC DNA]</scope>
    <source>
        <strain evidence="12 13">AS12</strain>
    </source>
</reference>
<keyword evidence="2 10" id="KW-0963">Cytoplasm</keyword>
<evidence type="ECO:0000256" key="6">
    <source>
        <dbReference type="ARBA" id="ARBA00022984"/>
    </source>
</evidence>
<keyword evidence="13" id="KW-1185">Reference proteome</keyword>
<evidence type="ECO:0000256" key="8">
    <source>
        <dbReference type="ARBA" id="ARBA00023306"/>
    </source>
</evidence>
<evidence type="ECO:0000256" key="9">
    <source>
        <dbReference type="ARBA" id="ARBA00023316"/>
    </source>
</evidence>
<dbReference type="PANTHER" id="PTHR30480:SF13">
    <property type="entry name" value="BETA-HEXOSAMINIDASE"/>
    <property type="match status" value="1"/>
</dbReference>
<dbReference type="HAMAP" id="MF_00364">
    <property type="entry name" value="NagZ"/>
    <property type="match status" value="1"/>
</dbReference>
<keyword evidence="3 10" id="KW-0132">Cell division</keyword>
<dbReference type="PANTHER" id="PTHR30480">
    <property type="entry name" value="BETA-HEXOSAMINIDASE-RELATED"/>
    <property type="match status" value="1"/>
</dbReference>
<feature type="site" description="Important for catalytic activity" evidence="10">
    <location>
        <position position="172"/>
    </location>
</feature>
<feature type="domain" description="Glycoside hydrolase family 3 N-terminal" evidence="11">
    <location>
        <begin position="9"/>
        <end position="291"/>
    </location>
</feature>
<dbReference type="InterPro" id="IPR036962">
    <property type="entry name" value="Glyco_hydro_3_N_sf"/>
</dbReference>
<evidence type="ECO:0000256" key="10">
    <source>
        <dbReference type="HAMAP-Rule" id="MF_00364"/>
    </source>
</evidence>
<comment type="similarity">
    <text evidence="10">Belongs to the glycosyl hydrolase 3 family. NagZ subfamily.</text>
</comment>
<evidence type="ECO:0000256" key="7">
    <source>
        <dbReference type="ARBA" id="ARBA00023295"/>
    </source>
</evidence>
<sequence length="332" mass="36518">MLDVSGYELTPEDRELLDHPLVGGVILFSRNYYDQKQLKELIAQIRLAARNKILIGVDHEGGRVQRFRDGFSAIPAMGAIYARSDENLSQAQQYCNTFGWLMAAECLAFDIDLSFAPVLDLNGVSDVIGDRSFHAQPEPLIQLASEFIKGMHRAGMKATGKHFPGHGNVKEDSHIAMPVDSRSLEQITQLDMQVFSRLNDMGLLDGVMPAHVVYPQVDDMPAGFSKVWLQTYLRQKMQFDGVVFSDDLSMQGAAFIGDFAARANAALNAGCDMVLVCNNPDAAAQVIDSLPSELPINPRLAKLAKAPSADFDALIKTDAYTAAQRTLEAYYN</sequence>
<dbReference type="InterPro" id="IPR022956">
    <property type="entry name" value="Beta_hexosaminidase_bac"/>
</dbReference>
<feature type="binding site" evidence="10">
    <location>
        <position position="66"/>
    </location>
    <ligand>
        <name>substrate</name>
    </ligand>
</feature>
<dbReference type="EC" id="3.2.1.52" evidence="10"/>
<name>A0ABU9SQ13_9ALTE</name>
<proteinExistence type="inferred from homology"/>
<keyword evidence="6 10" id="KW-0573">Peptidoglycan synthesis</keyword>
<keyword evidence="5 10" id="KW-0133">Cell shape</keyword>
<dbReference type="Gene3D" id="3.20.20.300">
    <property type="entry name" value="Glycoside hydrolase, family 3, N-terminal domain"/>
    <property type="match status" value="1"/>
</dbReference>
<keyword evidence="7 10" id="KW-0326">Glycosidase</keyword>